<dbReference type="EMBL" id="LMWN01000049">
    <property type="protein sequence ID" value="KUN00451.1"/>
    <property type="molecule type" value="Genomic_DNA"/>
</dbReference>
<dbReference type="AlphaFoldDB" id="A0A101NWD1"/>
<name>A0A101NWD1_9ACTN</name>
<dbReference type="InterPro" id="IPR013534">
    <property type="entry name" value="Starch_synth_cat_dom"/>
</dbReference>
<keyword evidence="9" id="KW-1185">Reference proteome</keyword>
<feature type="domain" description="Starch synthase catalytic" evidence="7">
    <location>
        <begin position="30"/>
        <end position="222"/>
    </location>
</feature>
<keyword evidence="4" id="KW-0328">Glycosyltransferase</keyword>
<reference evidence="8 9" key="1">
    <citation type="submission" date="2015-10" db="EMBL/GenBank/DDBJ databases">
        <title>Draft genome sequence of Streptomyces yokosukanensis DSM 40224, type strain for the species Streptomyces yokosukanensis.</title>
        <authorList>
            <person name="Ruckert C."/>
            <person name="Winkler A."/>
            <person name="Kalinowski J."/>
            <person name="Kampfer P."/>
            <person name="Glaeser S."/>
        </authorList>
    </citation>
    <scope>NUCLEOTIDE SEQUENCE [LARGE SCALE GENOMIC DNA]</scope>
    <source>
        <strain evidence="8 9">DSM 40224</strain>
    </source>
</reference>
<dbReference type="STRING" id="67386.AQI95_34710"/>
<dbReference type="OrthoDB" id="9808590at2"/>
<gene>
    <name evidence="8" type="ORF">AQI95_34710</name>
</gene>
<proteinExistence type="predicted"/>
<evidence type="ECO:0000256" key="6">
    <source>
        <dbReference type="SAM" id="MobiDB-lite"/>
    </source>
</evidence>
<protein>
    <recommendedName>
        <fullName evidence="3">D-inositol 3-phosphate glycosyltransferase</fullName>
        <ecNumber evidence="2">2.4.1.21</ecNumber>
    </recommendedName>
</protein>
<dbReference type="GO" id="GO:0009011">
    <property type="term" value="F:alpha-1,4-glucan glucosyltransferase (ADP-glucose donor) activity"/>
    <property type="evidence" value="ECO:0007669"/>
    <property type="project" value="UniProtKB-EC"/>
</dbReference>
<dbReference type="RefSeq" id="WP_067133451.1">
    <property type="nucleotide sequence ID" value="NZ_KQ948223.1"/>
</dbReference>
<evidence type="ECO:0000256" key="1">
    <source>
        <dbReference type="ARBA" id="ARBA00001478"/>
    </source>
</evidence>
<sequence length="653" mass="71940">MRGPLHAEPFDPAVDVIGFAYEACSFDPRLMRSGTASLVWNSARSLARAGHRVSIVTPAHGHGDYLRQRYGARESGHADTHTLALRLDPAMWPRFPDAPAPRLTTRALHVRKDDIDLYFLSDEYLDAYPNTFYPVPADEGRHLRFCKPLAFQLGGIRFVRAHFPDRRAVIHAHEPLFHYLLPAAFADDPRKRVVSAVATNHPVNTGVYRPQVSAALQSLGVDLDLDQYTDPPEGEGVLETAMRAHLAATRLDHPHRHDRHISFFSLVGDHADGIDFLCEGQRAFYTGFEATPFTPRYRQLTVARVTARNAHKAFVGGCAVSDTWLARDERAVDREGVLSSLGLDPALPVFYHAARYDVHHKGQLEMVRAIEHVLSSGRRASFLLRCVTASGADPYFQQVADAYPGHLHLAWDMVDEDTLFEQACVADYCVFPSKYELDTFLLAQGEAMACGAVPIATAQYGTSHFGHAYDIREPNATGFAVDRSFEEDDALLTEALIDRMNQAIDLFTGEPEEYARLSRNARRTARLLTWERSAAQRGAHFRALIAPHAAPPPRRADPLPRPQAAPAVQAAMGVHTGSWSISLQSADARRVTAFVPGHTADAAPLAHALRPTGDGFVGTYPGEAPAEGLALLIALPRGRYHWEVVTPAGSAHP</sequence>
<comment type="catalytic activity">
    <reaction evidence="1">
        <text>[(1-&gt;4)-alpha-D-glucosyl](n) + ADP-alpha-D-glucose = [(1-&gt;4)-alpha-D-glucosyl](n+1) + ADP + H(+)</text>
        <dbReference type="Rhea" id="RHEA:18189"/>
        <dbReference type="Rhea" id="RHEA-COMP:9584"/>
        <dbReference type="Rhea" id="RHEA-COMP:9587"/>
        <dbReference type="ChEBI" id="CHEBI:15378"/>
        <dbReference type="ChEBI" id="CHEBI:15444"/>
        <dbReference type="ChEBI" id="CHEBI:57498"/>
        <dbReference type="ChEBI" id="CHEBI:456216"/>
        <dbReference type="EC" id="2.4.1.21"/>
    </reaction>
</comment>
<dbReference type="Gene3D" id="3.40.50.2000">
    <property type="entry name" value="Glycogen Phosphorylase B"/>
    <property type="match status" value="2"/>
</dbReference>
<accession>A0A101NWD1</accession>
<dbReference type="PANTHER" id="PTHR12526">
    <property type="entry name" value="GLYCOSYLTRANSFERASE"/>
    <property type="match status" value="1"/>
</dbReference>
<feature type="compositionally biased region" description="Pro residues" evidence="6">
    <location>
        <begin position="549"/>
        <end position="563"/>
    </location>
</feature>
<comment type="caution">
    <text evidence="8">The sequence shown here is derived from an EMBL/GenBank/DDBJ whole genome shotgun (WGS) entry which is preliminary data.</text>
</comment>
<evidence type="ECO:0000256" key="2">
    <source>
        <dbReference type="ARBA" id="ARBA00012588"/>
    </source>
</evidence>
<evidence type="ECO:0000256" key="3">
    <source>
        <dbReference type="ARBA" id="ARBA00021292"/>
    </source>
</evidence>
<keyword evidence="5" id="KW-0808">Transferase</keyword>
<dbReference type="Proteomes" id="UP000053127">
    <property type="component" value="Unassembled WGS sequence"/>
</dbReference>
<feature type="region of interest" description="Disordered" evidence="6">
    <location>
        <begin position="546"/>
        <end position="570"/>
    </location>
</feature>
<evidence type="ECO:0000256" key="5">
    <source>
        <dbReference type="ARBA" id="ARBA00022679"/>
    </source>
</evidence>
<evidence type="ECO:0000259" key="7">
    <source>
        <dbReference type="Pfam" id="PF08323"/>
    </source>
</evidence>
<organism evidence="8 9">
    <name type="scientific">Streptomyces yokosukanensis</name>
    <dbReference type="NCBI Taxonomy" id="67386"/>
    <lineage>
        <taxon>Bacteria</taxon>
        <taxon>Bacillati</taxon>
        <taxon>Actinomycetota</taxon>
        <taxon>Actinomycetes</taxon>
        <taxon>Kitasatosporales</taxon>
        <taxon>Streptomycetaceae</taxon>
        <taxon>Streptomyces</taxon>
    </lineage>
</organism>
<evidence type="ECO:0000313" key="8">
    <source>
        <dbReference type="EMBL" id="KUN00451.1"/>
    </source>
</evidence>
<evidence type="ECO:0000256" key="4">
    <source>
        <dbReference type="ARBA" id="ARBA00022676"/>
    </source>
</evidence>
<dbReference type="SUPFAM" id="SSF53756">
    <property type="entry name" value="UDP-Glycosyltransferase/glycogen phosphorylase"/>
    <property type="match status" value="1"/>
</dbReference>
<dbReference type="EC" id="2.4.1.21" evidence="2"/>
<evidence type="ECO:0000313" key="9">
    <source>
        <dbReference type="Proteomes" id="UP000053127"/>
    </source>
</evidence>
<dbReference type="Pfam" id="PF08323">
    <property type="entry name" value="Glyco_transf_5"/>
    <property type="match status" value="1"/>
</dbReference>